<protein>
    <submittedName>
        <fullName evidence="3">Short-chain dehydrogenase</fullName>
    </submittedName>
</protein>
<dbReference type="InterPro" id="IPR051122">
    <property type="entry name" value="SDR_DHRS6-like"/>
</dbReference>
<evidence type="ECO:0000256" key="1">
    <source>
        <dbReference type="ARBA" id="ARBA00006484"/>
    </source>
</evidence>
<dbReference type="PANTHER" id="PTHR43477">
    <property type="entry name" value="DIHYDROANTICAPSIN 7-DEHYDROGENASE"/>
    <property type="match status" value="1"/>
</dbReference>
<comment type="caution">
    <text evidence="3">The sequence shown here is derived from an EMBL/GenBank/DDBJ whole genome shotgun (WGS) entry which is preliminary data.</text>
</comment>
<dbReference type="Pfam" id="PF13561">
    <property type="entry name" value="adh_short_C2"/>
    <property type="match status" value="1"/>
</dbReference>
<accession>A0A917B9J8</accession>
<evidence type="ECO:0000256" key="2">
    <source>
        <dbReference type="ARBA" id="ARBA00023002"/>
    </source>
</evidence>
<keyword evidence="2" id="KW-0560">Oxidoreductase</keyword>
<organism evidence="3 4">
    <name type="scientific">Subtercola lobariae</name>
    <dbReference type="NCBI Taxonomy" id="1588641"/>
    <lineage>
        <taxon>Bacteria</taxon>
        <taxon>Bacillati</taxon>
        <taxon>Actinomycetota</taxon>
        <taxon>Actinomycetes</taxon>
        <taxon>Micrococcales</taxon>
        <taxon>Microbacteriaceae</taxon>
        <taxon>Subtercola</taxon>
    </lineage>
</organism>
<dbReference type="AlphaFoldDB" id="A0A917B9J8"/>
<dbReference type="PRINTS" id="PR00080">
    <property type="entry name" value="SDRFAMILY"/>
</dbReference>
<dbReference type="GO" id="GO:0016491">
    <property type="term" value="F:oxidoreductase activity"/>
    <property type="evidence" value="ECO:0007669"/>
    <property type="project" value="UniProtKB-KW"/>
</dbReference>
<dbReference type="Proteomes" id="UP000598775">
    <property type="component" value="Unassembled WGS sequence"/>
</dbReference>
<dbReference type="PANTHER" id="PTHR43477:SF1">
    <property type="entry name" value="DIHYDROANTICAPSIN 7-DEHYDROGENASE"/>
    <property type="match status" value="1"/>
</dbReference>
<keyword evidence="4" id="KW-1185">Reference proteome</keyword>
<name>A0A917B9J8_9MICO</name>
<reference evidence="3 4" key="1">
    <citation type="journal article" date="2014" name="Int. J. Syst. Evol. Microbiol.">
        <title>Complete genome sequence of Corynebacterium casei LMG S-19264T (=DSM 44701T), isolated from a smear-ripened cheese.</title>
        <authorList>
            <consortium name="US DOE Joint Genome Institute (JGI-PGF)"/>
            <person name="Walter F."/>
            <person name="Albersmeier A."/>
            <person name="Kalinowski J."/>
            <person name="Ruckert C."/>
        </authorList>
    </citation>
    <scope>NUCLEOTIDE SEQUENCE [LARGE SCALE GENOMIC DNA]</scope>
    <source>
        <strain evidence="3 4">CGMCC 1.12976</strain>
    </source>
</reference>
<dbReference type="PROSITE" id="PS00061">
    <property type="entry name" value="ADH_SHORT"/>
    <property type="match status" value="1"/>
</dbReference>
<dbReference type="InterPro" id="IPR020904">
    <property type="entry name" value="Sc_DH/Rdtase_CS"/>
</dbReference>
<evidence type="ECO:0000313" key="3">
    <source>
        <dbReference type="EMBL" id="GGF28968.1"/>
    </source>
</evidence>
<comment type="similarity">
    <text evidence="1">Belongs to the short-chain dehydrogenases/reductases (SDR) family.</text>
</comment>
<dbReference type="Gene3D" id="3.40.50.720">
    <property type="entry name" value="NAD(P)-binding Rossmann-like Domain"/>
    <property type="match status" value="1"/>
</dbReference>
<dbReference type="EMBL" id="BMGP01000004">
    <property type="protein sequence ID" value="GGF28968.1"/>
    <property type="molecule type" value="Genomic_DNA"/>
</dbReference>
<gene>
    <name evidence="3" type="ORF">GCM10011399_22610</name>
</gene>
<proteinExistence type="inferred from homology"/>
<dbReference type="InterPro" id="IPR036291">
    <property type="entry name" value="NAD(P)-bd_dom_sf"/>
</dbReference>
<dbReference type="FunFam" id="3.40.50.720:FF:000084">
    <property type="entry name" value="Short-chain dehydrogenase reductase"/>
    <property type="match status" value="1"/>
</dbReference>
<dbReference type="RefSeq" id="WP_188678354.1">
    <property type="nucleotide sequence ID" value="NZ_BMGP01000004.1"/>
</dbReference>
<dbReference type="PRINTS" id="PR00081">
    <property type="entry name" value="GDHRDH"/>
</dbReference>
<dbReference type="SUPFAM" id="SSF51735">
    <property type="entry name" value="NAD(P)-binding Rossmann-fold domains"/>
    <property type="match status" value="1"/>
</dbReference>
<evidence type="ECO:0000313" key="4">
    <source>
        <dbReference type="Proteomes" id="UP000598775"/>
    </source>
</evidence>
<sequence length="249" mass="24764">MTTSPHTASAELAGTTALVTGATSGIGRATALALAAAGAEVLVHGRDADRGAAVVSEIESIGGHARFLAADISNPQGAHQLAAEAGRVDILVNNAGFSWFGPSEDLDDSTLASLFASNVESAYILTAALAPAMVDRGFGSVVNLSSMAASVGLAGGAAYSATKGAMVALTKSWAAEYSPAGVRVNAVAPGPIYTGGAASDRIAALGQTTIMGRAAQPEDVANMIEFLVSPRAQYVTGAVFAVDGGRTAI</sequence>
<dbReference type="CDD" id="cd05233">
    <property type="entry name" value="SDR_c"/>
    <property type="match status" value="1"/>
</dbReference>
<dbReference type="InterPro" id="IPR002347">
    <property type="entry name" value="SDR_fam"/>
</dbReference>